<dbReference type="EMBL" id="PQIB02000018">
    <property type="protein sequence ID" value="RLM54703.1"/>
    <property type="molecule type" value="Genomic_DNA"/>
</dbReference>
<feature type="compositionally biased region" description="Basic and acidic residues" evidence="1">
    <location>
        <begin position="107"/>
        <end position="121"/>
    </location>
</feature>
<evidence type="ECO:0000313" key="3">
    <source>
        <dbReference type="Proteomes" id="UP000275267"/>
    </source>
</evidence>
<organism evidence="2 3">
    <name type="scientific">Panicum miliaceum</name>
    <name type="common">Proso millet</name>
    <name type="synonym">Broomcorn millet</name>
    <dbReference type="NCBI Taxonomy" id="4540"/>
    <lineage>
        <taxon>Eukaryota</taxon>
        <taxon>Viridiplantae</taxon>
        <taxon>Streptophyta</taxon>
        <taxon>Embryophyta</taxon>
        <taxon>Tracheophyta</taxon>
        <taxon>Spermatophyta</taxon>
        <taxon>Magnoliopsida</taxon>
        <taxon>Liliopsida</taxon>
        <taxon>Poales</taxon>
        <taxon>Poaceae</taxon>
        <taxon>PACMAD clade</taxon>
        <taxon>Panicoideae</taxon>
        <taxon>Panicodae</taxon>
        <taxon>Paniceae</taxon>
        <taxon>Panicinae</taxon>
        <taxon>Panicum</taxon>
        <taxon>Panicum sect. Panicum</taxon>
    </lineage>
</organism>
<gene>
    <name evidence="2" type="ORF">C2845_PM10G09560</name>
</gene>
<protein>
    <submittedName>
        <fullName evidence="2">Uncharacterized protein</fullName>
    </submittedName>
</protein>
<feature type="compositionally biased region" description="Basic residues" evidence="1">
    <location>
        <begin position="96"/>
        <end position="105"/>
    </location>
</feature>
<dbReference type="Proteomes" id="UP000275267">
    <property type="component" value="Unassembled WGS sequence"/>
</dbReference>
<comment type="caution">
    <text evidence="2">The sequence shown here is derived from an EMBL/GenBank/DDBJ whole genome shotgun (WGS) entry which is preliminary data.</text>
</comment>
<name>A0A3L6PB23_PANMI</name>
<feature type="compositionally biased region" description="Basic and acidic residues" evidence="1">
    <location>
        <begin position="37"/>
        <end position="53"/>
    </location>
</feature>
<proteinExistence type="predicted"/>
<evidence type="ECO:0000256" key="1">
    <source>
        <dbReference type="SAM" id="MobiDB-lite"/>
    </source>
</evidence>
<feature type="region of interest" description="Disordered" evidence="1">
    <location>
        <begin position="1"/>
        <end position="130"/>
    </location>
</feature>
<dbReference type="AlphaFoldDB" id="A0A3L6PB23"/>
<sequence length="130" mass="14922">MLRLPAPALGTGNCVGGARGVEPRAIESRWLWPPESTRPDTNRANGHHHEPPRVEPNPFHCSSPSAVRRSADAHEQRRHRASAMKSGRPQRPPERIRRRHHHQRNVGRVEERRRDGRKLNERTGSAGWFH</sequence>
<evidence type="ECO:0000313" key="2">
    <source>
        <dbReference type="EMBL" id="RLM54703.1"/>
    </source>
</evidence>
<reference evidence="3" key="1">
    <citation type="journal article" date="2019" name="Nat. Commun.">
        <title>The genome of broomcorn millet.</title>
        <authorList>
            <person name="Zou C."/>
            <person name="Miki D."/>
            <person name="Li D."/>
            <person name="Tang Q."/>
            <person name="Xiao L."/>
            <person name="Rajput S."/>
            <person name="Deng P."/>
            <person name="Jia W."/>
            <person name="Huang R."/>
            <person name="Zhang M."/>
            <person name="Sun Y."/>
            <person name="Hu J."/>
            <person name="Fu X."/>
            <person name="Schnable P.S."/>
            <person name="Li F."/>
            <person name="Zhang H."/>
            <person name="Feng B."/>
            <person name="Zhu X."/>
            <person name="Liu R."/>
            <person name="Schnable J.C."/>
            <person name="Zhu J.-K."/>
            <person name="Zhang H."/>
        </authorList>
    </citation>
    <scope>NUCLEOTIDE SEQUENCE [LARGE SCALE GENOMIC DNA]</scope>
</reference>
<keyword evidence="3" id="KW-1185">Reference proteome</keyword>
<accession>A0A3L6PB23</accession>